<dbReference type="Proteomes" id="UP000215506">
    <property type="component" value="Unassembled WGS sequence"/>
</dbReference>
<dbReference type="InterPro" id="IPR051448">
    <property type="entry name" value="CdaR-like_regulators"/>
</dbReference>
<evidence type="ECO:0000259" key="1">
    <source>
        <dbReference type="Pfam" id="PF13556"/>
    </source>
</evidence>
<dbReference type="InterPro" id="IPR025736">
    <property type="entry name" value="PucR_C-HTH_dom"/>
</dbReference>
<evidence type="ECO:0000313" key="3">
    <source>
        <dbReference type="EMBL" id="OXR42352.1"/>
    </source>
</evidence>
<name>A0A231H0I5_9NOCA</name>
<feature type="domain" description="RsbT co-antagonist protein RsbRD N-terminal" evidence="2">
    <location>
        <begin position="22"/>
        <end position="160"/>
    </location>
</feature>
<sequence>MPVAVNSAPSSLAARILDRLPQFAERVLASGLGTSASAAELPADHFVEVLPAIYGCAHAFLHAMAQQREFTRAEIAAFVQPVIERHAEDRLPLPLLMEAVHHSAQQVLREAVAVSGPAEVDQLIEFGSRTLELLMHINLITVEGYAAVEHSIYHPEREARRALCAALVGGQAAEEQAARADTALAERYSVLAVQVRTDPQPAAAANLVVRRRIRILQRVLERVAGPTALHTFDGETAVVLLPGVLGWPEGAGAELAGELAEQFGADVIVAETPGTRRESVPEAAHQAAEVAQLAHMSGRPTGVYRLDDLLLEYQLTRPGVARDRLAERIEPLHQAPHLMETLDAHLRHGSDRKAAAAEIHVHPNTFSYRLRRIGELTGADPSDPNGSRLLSAALVAHRLRPAPGRPVTS</sequence>
<dbReference type="InterPro" id="IPR042070">
    <property type="entry name" value="PucR_C-HTH_sf"/>
</dbReference>
<feature type="domain" description="PucR C-terminal helix-turn-helix" evidence="1">
    <location>
        <begin position="338"/>
        <end position="395"/>
    </location>
</feature>
<dbReference type="Pfam" id="PF13556">
    <property type="entry name" value="HTH_30"/>
    <property type="match status" value="1"/>
</dbReference>
<dbReference type="AlphaFoldDB" id="A0A231H0I5"/>
<evidence type="ECO:0000259" key="2">
    <source>
        <dbReference type="Pfam" id="PF14361"/>
    </source>
</evidence>
<keyword evidence="4" id="KW-1185">Reference proteome</keyword>
<organism evidence="3 4">
    <name type="scientific">Nocardia cerradoensis</name>
    <dbReference type="NCBI Taxonomy" id="85688"/>
    <lineage>
        <taxon>Bacteria</taxon>
        <taxon>Bacillati</taxon>
        <taxon>Actinomycetota</taxon>
        <taxon>Actinomycetes</taxon>
        <taxon>Mycobacteriales</taxon>
        <taxon>Nocardiaceae</taxon>
        <taxon>Nocardia</taxon>
    </lineage>
</organism>
<reference evidence="3 4" key="1">
    <citation type="submission" date="2017-07" db="EMBL/GenBank/DDBJ databases">
        <title>First draft Genome Sequence of Nocardia cerradoensis isolated from human infection.</title>
        <authorList>
            <person name="Carrasco G."/>
        </authorList>
    </citation>
    <scope>NUCLEOTIDE SEQUENCE [LARGE SCALE GENOMIC DNA]</scope>
    <source>
        <strain evidence="3 4">CNM20130759</strain>
    </source>
</reference>
<evidence type="ECO:0000313" key="4">
    <source>
        <dbReference type="Proteomes" id="UP000215506"/>
    </source>
</evidence>
<dbReference type="Pfam" id="PF14361">
    <property type="entry name" value="RsbRD_N"/>
    <property type="match status" value="1"/>
</dbReference>
<dbReference type="PANTHER" id="PTHR33744:SF7">
    <property type="entry name" value="PUCR FAMILY TRANSCRIPTIONAL REGULATOR"/>
    <property type="match status" value="1"/>
</dbReference>
<dbReference type="EMBL" id="NGAF01000014">
    <property type="protein sequence ID" value="OXR42352.1"/>
    <property type="molecule type" value="Genomic_DNA"/>
</dbReference>
<accession>A0A231H0I5</accession>
<dbReference type="RefSeq" id="WP_094027035.1">
    <property type="nucleotide sequence ID" value="NZ_NGAF01000014.1"/>
</dbReference>
<protein>
    <submittedName>
        <fullName evidence="3">Uncharacterized protein</fullName>
    </submittedName>
</protein>
<dbReference type="InterPro" id="IPR025751">
    <property type="entry name" value="RsbRD_N_dom"/>
</dbReference>
<dbReference type="Gene3D" id="1.10.10.2840">
    <property type="entry name" value="PucR C-terminal helix-turn-helix domain"/>
    <property type="match status" value="1"/>
</dbReference>
<proteinExistence type="predicted"/>
<gene>
    <name evidence="3" type="ORF">B7C42_05551</name>
</gene>
<dbReference type="PANTHER" id="PTHR33744">
    <property type="entry name" value="CARBOHYDRATE DIACID REGULATOR"/>
    <property type="match status" value="1"/>
</dbReference>
<comment type="caution">
    <text evidence="3">The sequence shown here is derived from an EMBL/GenBank/DDBJ whole genome shotgun (WGS) entry which is preliminary data.</text>
</comment>